<reference evidence="1 2" key="1">
    <citation type="journal article" date="2015" name="Science">
        <title>Genetic determinants of in vivo fitness and diet responsiveness in multiple human gut Bacteroides.</title>
        <authorList>
            <person name="Wu M."/>
            <person name="McNulty N.P."/>
            <person name="Rodionov D.A."/>
            <person name="Khoroshkin M.S."/>
            <person name="Griffin N.W."/>
            <person name="Cheng J."/>
            <person name="Latreille P."/>
            <person name="Kerstetter R.A."/>
            <person name="Terrapon N."/>
            <person name="Henrissat B."/>
            <person name="Osterman A.L."/>
            <person name="Gordon J.I."/>
        </authorList>
    </citation>
    <scope>NUCLEOTIDE SEQUENCE [LARGE SCALE GENOMIC DNA]</scope>
    <source>
        <strain evidence="1 2">WH2</strain>
    </source>
</reference>
<dbReference type="EMBL" id="CP012801">
    <property type="protein sequence ID" value="ALJ59624.1"/>
    <property type="molecule type" value="Genomic_DNA"/>
</dbReference>
<proteinExistence type="predicted"/>
<organism evidence="1 2">
    <name type="scientific">Bacteroides cellulosilyticus</name>
    <dbReference type="NCBI Taxonomy" id="246787"/>
    <lineage>
        <taxon>Bacteria</taxon>
        <taxon>Pseudomonadati</taxon>
        <taxon>Bacteroidota</taxon>
        <taxon>Bacteroidia</taxon>
        <taxon>Bacteroidales</taxon>
        <taxon>Bacteroidaceae</taxon>
        <taxon>Bacteroides</taxon>
    </lineage>
</organism>
<dbReference type="AlphaFoldDB" id="A0A0P0GNB9"/>
<evidence type="ECO:0000313" key="1">
    <source>
        <dbReference type="EMBL" id="ALJ59624.1"/>
    </source>
</evidence>
<evidence type="ECO:0000313" key="2">
    <source>
        <dbReference type="Proteomes" id="UP000061809"/>
    </source>
</evidence>
<dbReference type="PATRIC" id="fig|246787.4.peg.2449"/>
<evidence type="ECO:0008006" key="3">
    <source>
        <dbReference type="Google" id="ProtNLM"/>
    </source>
</evidence>
<dbReference type="RefSeq" id="WP_029426096.1">
    <property type="nucleotide sequence ID" value="NZ_CP012801.1"/>
</dbReference>
<sequence>MLKRILLSIVLLLVIAYLVVAITAFNRKPAGQVCRDMELVIKDTVYAGFITKKEVSGMLEKKGIYPVGKPMDRIRSKTLERELAKHPLIDEVECYKTPSGILCVEVSQRIPILRVISANGENYYLDNKGTVMPPDAKCVAHLAIVTGRVEKSFAMRDLYKFGVFLQNNKFWDAQIEQIHVLSDKNVELVPRVGDHIIYLGKLDGFERKLERVKAFYERGLNQVGWNKYSRINVEFSNQIICTKREK</sequence>
<protein>
    <recommendedName>
        <fullName evidence="3">Cell division protein FtsQ</fullName>
    </recommendedName>
</protein>
<accession>A0A0P0GNB9</accession>
<dbReference type="KEGG" id="bcel:BcellWH2_02384"/>
<gene>
    <name evidence="1" type="ORF">BcellWH2_02384</name>
</gene>
<name>A0A0P0GNB9_9BACE</name>
<dbReference type="Proteomes" id="UP000061809">
    <property type="component" value="Chromosome"/>
</dbReference>